<keyword evidence="3" id="KW-1185">Reference proteome</keyword>
<evidence type="ECO:0000313" key="2">
    <source>
        <dbReference type="EMBL" id="KAG7345691.1"/>
    </source>
</evidence>
<reference evidence="2" key="1">
    <citation type="journal article" date="2021" name="Sci. Rep.">
        <title>Diploid genomic architecture of Nitzschia inconspicua, an elite biomass production diatom.</title>
        <authorList>
            <person name="Oliver A."/>
            <person name="Podell S."/>
            <person name="Pinowska A."/>
            <person name="Traller J.C."/>
            <person name="Smith S.R."/>
            <person name="McClure R."/>
            <person name="Beliaev A."/>
            <person name="Bohutskyi P."/>
            <person name="Hill E.A."/>
            <person name="Rabines A."/>
            <person name="Zheng H."/>
            <person name="Allen L.Z."/>
            <person name="Kuo A."/>
            <person name="Grigoriev I.V."/>
            <person name="Allen A.E."/>
            <person name="Hazlebeck D."/>
            <person name="Allen E.E."/>
        </authorList>
    </citation>
    <scope>NUCLEOTIDE SEQUENCE</scope>
    <source>
        <strain evidence="2">Hildebrandi</strain>
    </source>
</reference>
<name>A0A9K3KLR2_9STRA</name>
<evidence type="ECO:0000259" key="1">
    <source>
        <dbReference type="Pfam" id="PF10551"/>
    </source>
</evidence>
<dbReference type="InterPro" id="IPR018289">
    <property type="entry name" value="MULE_transposase_dom"/>
</dbReference>
<reference evidence="2" key="2">
    <citation type="submission" date="2021-04" db="EMBL/GenBank/DDBJ databases">
        <authorList>
            <person name="Podell S."/>
        </authorList>
    </citation>
    <scope>NUCLEOTIDE SEQUENCE</scope>
    <source>
        <strain evidence="2">Hildebrandi</strain>
    </source>
</reference>
<organism evidence="2 3">
    <name type="scientific">Nitzschia inconspicua</name>
    <dbReference type="NCBI Taxonomy" id="303405"/>
    <lineage>
        <taxon>Eukaryota</taxon>
        <taxon>Sar</taxon>
        <taxon>Stramenopiles</taxon>
        <taxon>Ochrophyta</taxon>
        <taxon>Bacillariophyta</taxon>
        <taxon>Bacillariophyceae</taxon>
        <taxon>Bacillariophycidae</taxon>
        <taxon>Bacillariales</taxon>
        <taxon>Bacillariaceae</taxon>
        <taxon>Nitzschia</taxon>
    </lineage>
</organism>
<dbReference type="OrthoDB" id="1048204at2759"/>
<evidence type="ECO:0000313" key="3">
    <source>
        <dbReference type="Proteomes" id="UP000693970"/>
    </source>
</evidence>
<sequence length="1349" mass="152191">MTIDFSNTEFVQFYMHDFVNGILEETPAELLKGIPTTPAATHLFDIDDNAEKLDSEQAITFHHLVAKLLYLCKRARPDLQLAVAFLTTRVQGPDVDDWKKLGRCLTYLRETKDEKLTLGADDLGVIKWWIDASFAVHKDYKSHTGATMSLGRGHPISMSSKQKINTRSSTEAELVGVNDAMSLVLWVRMFLLEQGFEVKDNVIFQDNQSTILLARNGRQSSGKKTRHIEIRYYFITDNISRGTCSVQYCPTEQMIADFFTKPLQGSLFRWMRDKILGKHHIGVTDSQECVGAGASMPTTNDDVDTEDDVDVTHALMVEGKGFFRADEEKESAQQVKEKEFSQTHQCRSYSDVVKSKSFPQRSCQHFYCSNTALVDYLLQRSLQPTDLQDTTLVGSANSLHFFHQVNAKIATAPSDPNVAKSVENIRQRCSHYKDNKFEFLSPFCIYHHFVAVKIVFDLRSPDIFHEVSVYDSLIKGGRRNNSVHRNSPPAKYLRSFQQFIANFCLFGNPKCEVLLANPDHIVEKAVYRSCPMQQNGFDCGLLAFGCVLHLLKGLDVSADIFNQQHISKLRESLHAVFTVTDIGSDVPNPRELLSSSFLSSFFPLQSEKDCHDDVFLRLLQDLPNNDNDIDAAPDVPDKGPPIELDVVPLHPRLGADPQPEPTRHRDNYFTTQFIEVPKEFEDMSKVDLAIDDYEESSGVRLVIARSRGAGSRLYFCASHMGCCFRAKFGRERGTLPIIYKQELSNPFHCGEPVPPKTKGRAPKKRVRDKLEESVDHIIEVEDSTPVPKDVMKAAANIQSVRASYNQAYRAIGRAVANGPREKQQASFGLIMSYLKHFQLRNEDSTVKAESDADQRLRRLGICPGIMRRSLQHVRPVLSLDGAHLLSKWKGTLYIASVQTACSNIYPVSFAIMKDGEDAEGWKWFLELLVEAIPLLKMQHPDNRCRFCYFTVISDRQKGLIQALQQVFPDNHHCFCSVHIARNVEKEVGKKVAKHVHALSATFSKRESDELMAKINAISARGKKYLEGISANQWRSTAWVDDPTLPPRFGIVTTNMSESVNSMVGDARDGSWLECTNDIVRKMMNRICSLREENYGREGVVDKVAEILENRWKNCSNFQVREVVKGGSQFDVFRPSRGASLPETNRLLDVREQTCECGQWQEHGVPCIDAVAYYRLLETQTLQYIMDNHLSVASSSSSRQHSDDHVPSIILWPNHSKVPGERPGIIGDESMDCLTKNTNITNCLDRRTSNVTIPMLMPFRVPSSDAAVVIAPGGGYQYLAIDRSGTDIAHWLNSIGISAFILKYRVPERRWLSFGRAPLMDAQRAMGIIQNMAENPSSYLPKLNSSKILA</sequence>
<comment type="caution">
    <text evidence="2">The sequence shown here is derived from an EMBL/GenBank/DDBJ whole genome shotgun (WGS) entry which is preliminary data.</text>
</comment>
<protein>
    <submittedName>
        <fullName evidence="2">Exported endo-1,4-beta-xylanase</fullName>
    </submittedName>
</protein>
<proteinExistence type="predicted"/>
<dbReference type="PANTHER" id="PTHR31973:SF187">
    <property type="entry name" value="MUTATOR TRANSPOSASE MUDRA PROTEIN"/>
    <property type="match status" value="1"/>
</dbReference>
<dbReference type="EMBL" id="JAGRRH010000022">
    <property type="protein sequence ID" value="KAG7345691.1"/>
    <property type="molecule type" value="Genomic_DNA"/>
</dbReference>
<dbReference type="CDD" id="cd09272">
    <property type="entry name" value="RNase_HI_RT_Ty1"/>
    <property type="match status" value="1"/>
</dbReference>
<gene>
    <name evidence="2" type="ORF">IV203_033222</name>
</gene>
<dbReference type="Proteomes" id="UP000693970">
    <property type="component" value="Unassembled WGS sequence"/>
</dbReference>
<dbReference type="Pfam" id="PF10551">
    <property type="entry name" value="MULE"/>
    <property type="match status" value="1"/>
</dbReference>
<dbReference type="PANTHER" id="PTHR31973">
    <property type="entry name" value="POLYPROTEIN, PUTATIVE-RELATED"/>
    <property type="match status" value="1"/>
</dbReference>
<accession>A0A9K3KLR2</accession>
<feature type="domain" description="MULE transposase" evidence="1">
    <location>
        <begin position="876"/>
        <end position="982"/>
    </location>
</feature>